<dbReference type="GO" id="GO:0003677">
    <property type="term" value="F:DNA binding"/>
    <property type="evidence" value="ECO:0007669"/>
    <property type="project" value="UniProtKB-KW"/>
</dbReference>
<gene>
    <name evidence="2" type="ORF">I6E12_06460</name>
</gene>
<dbReference type="Proteomes" id="UP001200470">
    <property type="component" value="Unassembled WGS sequence"/>
</dbReference>
<dbReference type="RefSeq" id="WP_301638025.1">
    <property type="nucleotide sequence ID" value="NZ_JADYTN010000011.1"/>
</dbReference>
<evidence type="ECO:0000259" key="1">
    <source>
        <dbReference type="SMART" id="SM00850"/>
    </source>
</evidence>
<keyword evidence="2" id="KW-0238">DNA-binding</keyword>
<dbReference type="SMART" id="SM00850">
    <property type="entry name" value="LytTR"/>
    <property type="match status" value="1"/>
</dbReference>
<evidence type="ECO:0000313" key="2">
    <source>
        <dbReference type="EMBL" id="MCF2563751.1"/>
    </source>
</evidence>
<accession>A0ABS9CIL0</accession>
<feature type="domain" description="HTH LytTR-type" evidence="1">
    <location>
        <begin position="12"/>
        <end position="118"/>
    </location>
</feature>
<organism evidence="2 3">
    <name type="scientific">Xylanibacter brevis</name>
    <dbReference type="NCBI Taxonomy" id="83231"/>
    <lineage>
        <taxon>Bacteria</taxon>
        <taxon>Pseudomonadati</taxon>
        <taxon>Bacteroidota</taxon>
        <taxon>Bacteroidia</taxon>
        <taxon>Bacteroidales</taxon>
        <taxon>Prevotellaceae</taxon>
        <taxon>Xylanibacter</taxon>
    </lineage>
</organism>
<keyword evidence="3" id="KW-1185">Reference proteome</keyword>
<name>A0ABS9CIL0_9BACT</name>
<dbReference type="Pfam" id="PF04397">
    <property type="entry name" value="LytTR"/>
    <property type="match status" value="1"/>
</dbReference>
<comment type="caution">
    <text evidence="2">The sequence shown here is derived from an EMBL/GenBank/DDBJ whole genome shotgun (WGS) entry which is preliminary data.</text>
</comment>
<dbReference type="Gene3D" id="2.40.50.1020">
    <property type="entry name" value="LytTr DNA-binding domain"/>
    <property type="match status" value="1"/>
</dbReference>
<reference evidence="2 3" key="1">
    <citation type="submission" date="2020-12" db="EMBL/GenBank/DDBJ databases">
        <title>Whole genome sequences of gut porcine anaerobes.</title>
        <authorList>
            <person name="Kubasova T."/>
            <person name="Jahodarova E."/>
            <person name="Rychlik I."/>
        </authorList>
    </citation>
    <scope>NUCLEOTIDE SEQUENCE [LARGE SCALE GENOMIC DNA]</scope>
    <source>
        <strain evidence="2 3">An925</strain>
    </source>
</reference>
<evidence type="ECO:0000313" key="3">
    <source>
        <dbReference type="Proteomes" id="UP001200470"/>
    </source>
</evidence>
<dbReference type="InterPro" id="IPR007492">
    <property type="entry name" value="LytTR_DNA-bd_dom"/>
</dbReference>
<dbReference type="EMBL" id="JADYTN010000011">
    <property type="protein sequence ID" value="MCF2563751.1"/>
    <property type="molecule type" value="Genomic_DNA"/>
</dbReference>
<proteinExistence type="predicted"/>
<sequence length="125" mass="14358">MSNKVLIISNANELVRVRPERIVYVDSDGNFSTMVLHDKTEYVFTMNLAHCQQMMEDQLGKEAMTFIRIGKSLIVNRAYIFKINVNKQQLVMSNMDVNQAFTLQASKEALKQLKTLIESEKEGKL</sequence>
<protein>
    <submittedName>
        <fullName evidence="2">LytTR family transcriptional regulator DNA-binding domain-containing protein</fullName>
    </submittedName>
</protein>